<comment type="caution">
    <text evidence="2">The sequence shown here is derived from an EMBL/GenBank/DDBJ whole genome shotgun (WGS) entry which is preliminary data.</text>
</comment>
<feature type="region of interest" description="Disordered" evidence="1">
    <location>
        <begin position="1"/>
        <end position="46"/>
    </location>
</feature>
<name>A0A218WV88_PUNGR</name>
<dbReference type="EMBL" id="MTKT01003206">
    <property type="protein sequence ID" value="OWM76418.1"/>
    <property type="molecule type" value="Genomic_DNA"/>
</dbReference>
<organism evidence="2 3">
    <name type="scientific">Punica granatum</name>
    <name type="common">Pomegranate</name>
    <dbReference type="NCBI Taxonomy" id="22663"/>
    <lineage>
        <taxon>Eukaryota</taxon>
        <taxon>Viridiplantae</taxon>
        <taxon>Streptophyta</taxon>
        <taxon>Embryophyta</taxon>
        <taxon>Tracheophyta</taxon>
        <taxon>Spermatophyta</taxon>
        <taxon>Magnoliopsida</taxon>
        <taxon>eudicotyledons</taxon>
        <taxon>Gunneridae</taxon>
        <taxon>Pentapetalae</taxon>
        <taxon>rosids</taxon>
        <taxon>malvids</taxon>
        <taxon>Myrtales</taxon>
        <taxon>Lythraceae</taxon>
        <taxon>Punica</taxon>
    </lineage>
</organism>
<evidence type="ECO:0000313" key="3">
    <source>
        <dbReference type="Proteomes" id="UP000197138"/>
    </source>
</evidence>
<accession>A0A218WV88</accession>
<proteinExistence type="predicted"/>
<evidence type="ECO:0000256" key="1">
    <source>
        <dbReference type="SAM" id="MobiDB-lite"/>
    </source>
</evidence>
<dbReference type="Proteomes" id="UP000197138">
    <property type="component" value="Unassembled WGS sequence"/>
</dbReference>
<dbReference type="AlphaFoldDB" id="A0A218WV88"/>
<reference evidence="3" key="1">
    <citation type="journal article" date="2017" name="Plant J.">
        <title>The pomegranate (Punica granatum L.) genome and the genomics of punicalagin biosynthesis.</title>
        <authorList>
            <person name="Qin G."/>
            <person name="Xu C."/>
            <person name="Ming R."/>
            <person name="Tang H."/>
            <person name="Guyot R."/>
            <person name="Kramer E.M."/>
            <person name="Hu Y."/>
            <person name="Yi X."/>
            <person name="Qi Y."/>
            <person name="Xu X."/>
            <person name="Gao Z."/>
            <person name="Pan H."/>
            <person name="Jian J."/>
            <person name="Tian Y."/>
            <person name="Yue Z."/>
            <person name="Xu Y."/>
        </authorList>
    </citation>
    <scope>NUCLEOTIDE SEQUENCE [LARGE SCALE GENOMIC DNA]</scope>
    <source>
        <strain evidence="3">cv. Dabenzi</strain>
    </source>
</reference>
<evidence type="ECO:0000313" key="2">
    <source>
        <dbReference type="EMBL" id="OWM76418.1"/>
    </source>
</evidence>
<gene>
    <name evidence="2" type="ORF">CDL15_Pgr023961</name>
</gene>
<sequence length="80" mass="8481">MCVGEQAQQSCKKHERAGSANLRSVKGNVDRPSVHGSPCHGGKVKAVGDLPTKVGTTCLLYGVGGWDERHLVTAHLAMEK</sequence>
<feature type="compositionally biased region" description="Polar residues" evidence="1">
    <location>
        <begin position="1"/>
        <end position="10"/>
    </location>
</feature>
<protein>
    <submittedName>
        <fullName evidence="2">Uncharacterized protein</fullName>
    </submittedName>
</protein>